<dbReference type="InterPro" id="IPR013589">
    <property type="entry name" value="Bac_transglu_N"/>
</dbReference>
<feature type="domain" description="Transglutaminase-like" evidence="1">
    <location>
        <begin position="177"/>
        <end position="247"/>
    </location>
</feature>
<evidence type="ECO:0000313" key="2">
    <source>
        <dbReference type="EMBL" id="PKU26501.1"/>
    </source>
</evidence>
<dbReference type="Proteomes" id="UP000233293">
    <property type="component" value="Unassembled WGS sequence"/>
</dbReference>
<organism evidence="2 3">
    <name type="scientific">Telmatospirillum siberiense</name>
    <dbReference type="NCBI Taxonomy" id="382514"/>
    <lineage>
        <taxon>Bacteria</taxon>
        <taxon>Pseudomonadati</taxon>
        <taxon>Pseudomonadota</taxon>
        <taxon>Alphaproteobacteria</taxon>
        <taxon>Rhodospirillales</taxon>
        <taxon>Rhodospirillaceae</taxon>
        <taxon>Telmatospirillum</taxon>
    </lineage>
</organism>
<evidence type="ECO:0000313" key="3">
    <source>
        <dbReference type="Proteomes" id="UP000233293"/>
    </source>
</evidence>
<dbReference type="RefSeq" id="WP_101248732.1">
    <property type="nucleotide sequence ID" value="NZ_PIUM01000001.1"/>
</dbReference>
<gene>
    <name evidence="2" type="ORF">CWS72_01255</name>
</gene>
<dbReference type="SMART" id="SM00460">
    <property type="entry name" value="TGc"/>
    <property type="match status" value="1"/>
</dbReference>
<comment type="caution">
    <text evidence="2">The sequence shown here is derived from an EMBL/GenBank/DDBJ whole genome shotgun (WGS) entry which is preliminary data.</text>
</comment>
<reference evidence="3" key="1">
    <citation type="submission" date="2017-12" db="EMBL/GenBank/DDBJ databases">
        <title>Draft genome sequence of Telmatospirillum siberiense 26-4b1T, an acidotolerant peatland alphaproteobacterium potentially involved in sulfur cycling.</title>
        <authorList>
            <person name="Hausmann B."/>
            <person name="Pjevac P."/>
            <person name="Schreck K."/>
            <person name="Herbold C.W."/>
            <person name="Daims H."/>
            <person name="Wagner M."/>
            <person name="Pester M."/>
            <person name="Loy A."/>
        </authorList>
    </citation>
    <scope>NUCLEOTIDE SEQUENCE [LARGE SCALE GENOMIC DNA]</scope>
    <source>
        <strain evidence="3">26-4b1</strain>
    </source>
</reference>
<dbReference type="InterPro" id="IPR038765">
    <property type="entry name" value="Papain-like_cys_pep_sf"/>
</dbReference>
<dbReference type="PANTHER" id="PTHR33490:SF7">
    <property type="entry name" value="BLR2979 PROTEIN"/>
    <property type="match status" value="1"/>
</dbReference>
<dbReference type="AlphaFoldDB" id="A0A2N3Q1N7"/>
<protein>
    <submittedName>
        <fullName evidence="2">Transglutaminase</fullName>
    </submittedName>
</protein>
<accession>A0A2N3Q1N7</accession>
<dbReference type="OrthoDB" id="9804023at2"/>
<dbReference type="Pfam" id="PF01841">
    <property type="entry name" value="Transglut_core"/>
    <property type="match status" value="1"/>
</dbReference>
<dbReference type="PANTHER" id="PTHR33490">
    <property type="entry name" value="BLR5614 PROTEIN-RELATED"/>
    <property type="match status" value="1"/>
</dbReference>
<dbReference type="EMBL" id="PIUM01000001">
    <property type="protein sequence ID" value="PKU26501.1"/>
    <property type="molecule type" value="Genomic_DNA"/>
</dbReference>
<dbReference type="InterPro" id="IPR002931">
    <property type="entry name" value="Transglutaminase-like"/>
</dbReference>
<dbReference type="Gene3D" id="3.10.620.30">
    <property type="match status" value="1"/>
</dbReference>
<name>A0A2N3Q1N7_9PROT</name>
<dbReference type="SUPFAM" id="SSF54001">
    <property type="entry name" value="Cysteine proteinases"/>
    <property type="match status" value="1"/>
</dbReference>
<proteinExistence type="predicted"/>
<evidence type="ECO:0000259" key="1">
    <source>
        <dbReference type="SMART" id="SM00460"/>
    </source>
</evidence>
<keyword evidence="3" id="KW-1185">Reference proteome</keyword>
<sequence length="293" mass="32743">MNYKVRHLTTYTYNEPVLVAHHMAHLAPRPLSWQVCRRSTLRIRPQPTEMEGHGTDYFGNPITFFSLHDQHRKLIVESLSRVELKPRIRPAPEDTPWWESVVDVLDSVRTPELLEAKEFCFPSPLAGISEALADYAEASFPANRPILAGLLDLMHRIHRDFTYDPTATTVSTPLERVLIDRRGVCQDFAHLGIACLRSVGLAARYVSGYLLTRPPPGGTKLKGSDASHAWFQAYVPGTGWIDFDPTNDRVPDLEHITTAWGRDYGDVSPLKGVVLGGGEQSLKVAVDVEPIEA</sequence>
<dbReference type="Pfam" id="PF08379">
    <property type="entry name" value="Bact_transglu_N"/>
    <property type="match status" value="1"/>
</dbReference>